<dbReference type="RefSeq" id="WP_132978594.1">
    <property type="nucleotide sequence ID" value="NZ_SMAO01000013.1"/>
</dbReference>
<reference evidence="3 4" key="1">
    <citation type="submission" date="2019-03" db="EMBL/GenBank/DDBJ databases">
        <title>Genomic Encyclopedia of Type Strains, Phase IV (KMG-IV): sequencing the most valuable type-strain genomes for metagenomic binning, comparative biology and taxonomic classification.</title>
        <authorList>
            <person name="Goeker M."/>
        </authorList>
    </citation>
    <scope>NUCLEOTIDE SEQUENCE [LARGE SCALE GENOMIC DNA]</scope>
    <source>
        <strain evidence="3 4">DSM 13587</strain>
    </source>
</reference>
<keyword evidence="4" id="KW-1185">Reference proteome</keyword>
<keyword evidence="1" id="KW-0732">Signal</keyword>
<dbReference type="InterPro" id="IPR001763">
    <property type="entry name" value="Rhodanese-like_dom"/>
</dbReference>
<dbReference type="PROSITE" id="PS51257">
    <property type="entry name" value="PROKAR_LIPOPROTEIN"/>
    <property type="match status" value="1"/>
</dbReference>
<organism evidence="3 4">
    <name type="scientific">Thiobaca trueperi</name>
    <dbReference type="NCBI Taxonomy" id="127458"/>
    <lineage>
        <taxon>Bacteria</taxon>
        <taxon>Pseudomonadati</taxon>
        <taxon>Pseudomonadota</taxon>
        <taxon>Gammaproteobacteria</taxon>
        <taxon>Chromatiales</taxon>
        <taxon>Chromatiaceae</taxon>
        <taxon>Thiobaca</taxon>
    </lineage>
</organism>
<evidence type="ECO:0000313" key="4">
    <source>
        <dbReference type="Proteomes" id="UP000295717"/>
    </source>
</evidence>
<dbReference type="GO" id="GO:0016740">
    <property type="term" value="F:transferase activity"/>
    <property type="evidence" value="ECO:0007669"/>
    <property type="project" value="UniProtKB-KW"/>
</dbReference>
<feature type="domain" description="Rhodanese" evidence="2">
    <location>
        <begin position="43"/>
        <end position="147"/>
    </location>
</feature>
<dbReference type="AlphaFoldDB" id="A0A4R3MQM3"/>
<sequence length="151" mass="16136">MNRLSQYPRRFSVLLGAAFLFGVGCSQAGGPTLTAPEALDKARAGEITLIDIRTPIEWRQTGVAPVAHRIDMQDPQGPSGFASKVLAEVGGDKSAPIALICRTGNRSGYMQQELQRQGFTNVYDVSEGMAGGRAGPGWIRRALPVESCTNC</sequence>
<comment type="caution">
    <text evidence="3">The sequence shown here is derived from an EMBL/GenBank/DDBJ whole genome shotgun (WGS) entry which is preliminary data.</text>
</comment>
<feature type="signal peptide" evidence="1">
    <location>
        <begin position="1"/>
        <end position="28"/>
    </location>
</feature>
<dbReference type="Pfam" id="PF00581">
    <property type="entry name" value="Rhodanese"/>
    <property type="match status" value="1"/>
</dbReference>
<dbReference type="EMBL" id="SMAO01000013">
    <property type="protein sequence ID" value="TCT18203.1"/>
    <property type="molecule type" value="Genomic_DNA"/>
</dbReference>
<dbReference type="CDD" id="cd00158">
    <property type="entry name" value="RHOD"/>
    <property type="match status" value="1"/>
</dbReference>
<dbReference type="OrthoDB" id="9814548at2"/>
<keyword evidence="3" id="KW-0808">Transferase</keyword>
<gene>
    <name evidence="3" type="ORF">EDC35_11321</name>
</gene>
<name>A0A4R3MQM3_9GAMM</name>
<dbReference type="PROSITE" id="PS50206">
    <property type="entry name" value="RHODANESE_3"/>
    <property type="match status" value="1"/>
</dbReference>
<dbReference type="SMART" id="SM00450">
    <property type="entry name" value="RHOD"/>
    <property type="match status" value="1"/>
</dbReference>
<dbReference type="SUPFAM" id="SSF52821">
    <property type="entry name" value="Rhodanese/Cell cycle control phosphatase"/>
    <property type="match status" value="1"/>
</dbReference>
<accession>A0A4R3MQM3</accession>
<feature type="chain" id="PRO_5020486219" evidence="1">
    <location>
        <begin position="29"/>
        <end position="151"/>
    </location>
</feature>
<dbReference type="Gene3D" id="3.40.250.10">
    <property type="entry name" value="Rhodanese-like domain"/>
    <property type="match status" value="1"/>
</dbReference>
<protein>
    <submittedName>
        <fullName evidence="3">Rhodanese-related sulfurtransferase</fullName>
    </submittedName>
</protein>
<proteinExistence type="predicted"/>
<evidence type="ECO:0000259" key="2">
    <source>
        <dbReference type="PROSITE" id="PS50206"/>
    </source>
</evidence>
<dbReference type="Proteomes" id="UP000295717">
    <property type="component" value="Unassembled WGS sequence"/>
</dbReference>
<dbReference type="InterPro" id="IPR036873">
    <property type="entry name" value="Rhodanese-like_dom_sf"/>
</dbReference>
<evidence type="ECO:0000313" key="3">
    <source>
        <dbReference type="EMBL" id="TCT18203.1"/>
    </source>
</evidence>
<evidence type="ECO:0000256" key="1">
    <source>
        <dbReference type="SAM" id="SignalP"/>
    </source>
</evidence>